<proteinExistence type="predicted"/>
<protein>
    <recommendedName>
        <fullName evidence="4">Homeobox domain-containing protein</fullName>
    </recommendedName>
</protein>
<keyword evidence="3" id="KW-1185">Reference proteome</keyword>
<evidence type="ECO:0008006" key="4">
    <source>
        <dbReference type="Google" id="ProtNLM"/>
    </source>
</evidence>
<evidence type="ECO:0000313" key="2">
    <source>
        <dbReference type="EMBL" id="KAI0300427.1"/>
    </source>
</evidence>
<evidence type="ECO:0000256" key="1">
    <source>
        <dbReference type="SAM" id="MobiDB-lite"/>
    </source>
</evidence>
<name>A0AAD4M5B3_9AGAM</name>
<feature type="region of interest" description="Disordered" evidence="1">
    <location>
        <begin position="274"/>
        <end position="344"/>
    </location>
</feature>
<dbReference type="EMBL" id="WTXG01000018">
    <property type="protein sequence ID" value="KAI0300427.1"/>
    <property type="molecule type" value="Genomic_DNA"/>
</dbReference>
<accession>A0AAD4M5B3</accession>
<evidence type="ECO:0000313" key="3">
    <source>
        <dbReference type="Proteomes" id="UP001203297"/>
    </source>
</evidence>
<gene>
    <name evidence="2" type="ORF">B0F90DRAFT_409777</name>
</gene>
<dbReference type="AlphaFoldDB" id="A0AAD4M5B3"/>
<organism evidence="2 3">
    <name type="scientific">Multifurca ochricompacta</name>
    <dbReference type="NCBI Taxonomy" id="376703"/>
    <lineage>
        <taxon>Eukaryota</taxon>
        <taxon>Fungi</taxon>
        <taxon>Dikarya</taxon>
        <taxon>Basidiomycota</taxon>
        <taxon>Agaricomycotina</taxon>
        <taxon>Agaricomycetes</taxon>
        <taxon>Russulales</taxon>
        <taxon>Russulaceae</taxon>
        <taxon>Multifurca</taxon>
    </lineage>
</organism>
<dbReference type="Proteomes" id="UP001203297">
    <property type="component" value="Unassembled WGS sequence"/>
</dbReference>
<sequence length="385" mass="42713">MSSYDGPYVLAKSVRLSHKGREVLSTFASGCHFPTREQKSAMLHQVRETDPEYSIAKLNGWFTHRRQELRKDRRGGFEDVPNTLLDPTTSLAREMWPSLSADALNRLHNMLLEQPHMTVQHKELLASHFGVDIKHVENFINWRVACLGNTHVGWGHVQQHSSPNATGNDDMDIDQFDAQSDSHAHLPTPVGSISPEPVHGKAPVYHAQMHHRPSLLSVDTNIIPSGSGVGRLPTPISTVDPCAQCPQLHVMQGSSNTTPSQLVPCDQCRPAANLFPSPPPSERHSHSKSPPTSFTSLGALPNVLTQEAGPSKPENRQKIRGSEPVTTMRPPLSSQSPARTPRTLRDLDEAYGSTYTRIERFLQNTRRGQYARIGLTPEMLKDIES</sequence>
<comment type="caution">
    <text evidence="2">The sequence shown here is derived from an EMBL/GenBank/DDBJ whole genome shotgun (WGS) entry which is preliminary data.</text>
</comment>
<reference evidence="2" key="1">
    <citation type="journal article" date="2022" name="New Phytol.">
        <title>Evolutionary transition to the ectomycorrhizal habit in the genomes of a hyperdiverse lineage of mushroom-forming fungi.</title>
        <authorList>
            <person name="Looney B."/>
            <person name="Miyauchi S."/>
            <person name="Morin E."/>
            <person name="Drula E."/>
            <person name="Courty P.E."/>
            <person name="Kohler A."/>
            <person name="Kuo A."/>
            <person name="LaButti K."/>
            <person name="Pangilinan J."/>
            <person name="Lipzen A."/>
            <person name="Riley R."/>
            <person name="Andreopoulos W."/>
            <person name="He G."/>
            <person name="Johnson J."/>
            <person name="Nolan M."/>
            <person name="Tritt A."/>
            <person name="Barry K.W."/>
            <person name="Grigoriev I.V."/>
            <person name="Nagy L.G."/>
            <person name="Hibbett D."/>
            <person name="Henrissat B."/>
            <person name="Matheny P.B."/>
            <person name="Labbe J."/>
            <person name="Martin F.M."/>
        </authorList>
    </citation>
    <scope>NUCLEOTIDE SEQUENCE</scope>
    <source>
        <strain evidence="2">BPL690</strain>
    </source>
</reference>